<evidence type="ECO:0000256" key="4">
    <source>
        <dbReference type="ARBA" id="ARBA00004496"/>
    </source>
</evidence>
<keyword evidence="8 13" id="KW-0812">Transmembrane</keyword>
<dbReference type="InterPro" id="IPR037468">
    <property type="entry name" value="ARGOS/ARL/OSR1"/>
</dbReference>
<keyword evidence="14" id="KW-1185">Reference proteome</keyword>
<dbReference type="GeneID" id="120265751"/>
<keyword evidence="7" id="KW-0963">Cytoplasm</keyword>
<evidence type="ECO:0000313" key="15">
    <source>
        <dbReference type="RefSeq" id="XP_039129648.1"/>
    </source>
</evidence>
<keyword evidence="10 13" id="KW-1133">Transmembrane helix</keyword>
<keyword evidence="6" id="KW-0217">Developmental protein</keyword>
<keyword evidence="9" id="KW-0256">Endoplasmic reticulum</keyword>
<accession>A0AB40BTQ9</accession>
<evidence type="ECO:0000256" key="5">
    <source>
        <dbReference type="ARBA" id="ARBA00006891"/>
    </source>
</evidence>
<dbReference type="PANTHER" id="PTHR36023:SF3">
    <property type="entry name" value="ARGOS-LIKE PROTEIN"/>
    <property type="match status" value="1"/>
</dbReference>
<evidence type="ECO:0000256" key="12">
    <source>
        <dbReference type="ARBA" id="ARBA00023242"/>
    </source>
</evidence>
<evidence type="ECO:0000256" key="9">
    <source>
        <dbReference type="ARBA" id="ARBA00022824"/>
    </source>
</evidence>
<proteinExistence type="inferred from homology"/>
<dbReference type="GO" id="GO:0005634">
    <property type="term" value="C:nucleus"/>
    <property type="evidence" value="ECO:0007669"/>
    <property type="project" value="UniProtKB-SubCell"/>
</dbReference>
<evidence type="ECO:0000256" key="3">
    <source>
        <dbReference type="ARBA" id="ARBA00004240"/>
    </source>
</evidence>
<dbReference type="AlphaFoldDB" id="A0AB40BTQ9"/>
<protein>
    <submittedName>
        <fullName evidence="15">ARGOS-like protein</fullName>
    </submittedName>
</protein>
<organism evidence="14 15">
    <name type="scientific">Dioscorea cayennensis subsp. rotundata</name>
    <name type="common">White Guinea yam</name>
    <name type="synonym">Dioscorea rotundata</name>
    <dbReference type="NCBI Taxonomy" id="55577"/>
    <lineage>
        <taxon>Eukaryota</taxon>
        <taxon>Viridiplantae</taxon>
        <taxon>Streptophyta</taxon>
        <taxon>Embryophyta</taxon>
        <taxon>Tracheophyta</taxon>
        <taxon>Spermatophyta</taxon>
        <taxon>Magnoliopsida</taxon>
        <taxon>Liliopsida</taxon>
        <taxon>Dioscoreales</taxon>
        <taxon>Dioscoreaceae</taxon>
        <taxon>Dioscorea</taxon>
    </lineage>
</organism>
<dbReference type="Proteomes" id="UP001515500">
    <property type="component" value="Chromosome 7"/>
</dbReference>
<keyword evidence="11 13" id="KW-0472">Membrane</keyword>
<gene>
    <name evidence="15" type="primary">LOC120265751</name>
</gene>
<evidence type="ECO:0000256" key="1">
    <source>
        <dbReference type="ARBA" id="ARBA00004123"/>
    </source>
</evidence>
<comment type="similarity">
    <text evidence="5">Belongs to the plant organ size related (OSR) protein family.</text>
</comment>
<evidence type="ECO:0000256" key="11">
    <source>
        <dbReference type="ARBA" id="ARBA00023136"/>
    </source>
</evidence>
<evidence type="ECO:0000256" key="8">
    <source>
        <dbReference type="ARBA" id="ARBA00022692"/>
    </source>
</evidence>
<evidence type="ECO:0000256" key="6">
    <source>
        <dbReference type="ARBA" id="ARBA00022473"/>
    </source>
</evidence>
<name>A0AB40BTQ9_DIOCR</name>
<evidence type="ECO:0000256" key="10">
    <source>
        <dbReference type="ARBA" id="ARBA00022989"/>
    </source>
</evidence>
<dbReference type="PANTHER" id="PTHR36023">
    <property type="entry name" value="ARGOS-LIKE PROTEIN"/>
    <property type="match status" value="1"/>
</dbReference>
<reference evidence="15" key="1">
    <citation type="submission" date="2025-08" db="UniProtKB">
        <authorList>
            <consortium name="RefSeq"/>
        </authorList>
    </citation>
    <scope>IDENTIFICATION</scope>
</reference>
<evidence type="ECO:0000256" key="7">
    <source>
        <dbReference type="ARBA" id="ARBA00022490"/>
    </source>
</evidence>
<keyword evidence="12" id="KW-0539">Nucleus</keyword>
<evidence type="ECO:0000256" key="2">
    <source>
        <dbReference type="ARBA" id="ARBA00004141"/>
    </source>
</evidence>
<evidence type="ECO:0000256" key="13">
    <source>
        <dbReference type="SAM" id="Phobius"/>
    </source>
</evidence>
<dbReference type="GO" id="GO:0005783">
    <property type="term" value="C:endoplasmic reticulum"/>
    <property type="evidence" value="ECO:0007669"/>
    <property type="project" value="UniProtKB-SubCell"/>
</dbReference>
<dbReference type="GO" id="GO:0046622">
    <property type="term" value="P:positive regulation of organ growth"/>
    <property type="evidence" value="ECO:0007669"/>
    <property type="project" value="InterPro"/>
</dbReference>
<dbReference type="GO" id="GO:0016020">
    <property type="term" value="C:membrane"/>
    <property type="evidence" value="ECO:0007669"/>
    <property type="project" value="UniProtKB-SubCell"/>
</dbReference>
<feature type="transmembrane region" description="Helical" evidence="13">
    <location>
        <begin position="33"/>
        <end position="54"/>
    </location>
</feature>
<feature type="transmembrane region" description="Helical" evidence="13">
    <location>
        <begin position="60"/>
        <end position="78"/>
    </location>
</feature>
<dbReference type="GO" id="GO:0009725">
    <property type="term" value="P:response to hormone"/>
    <property type="evidence" value="ECO:0007669"/>
    <property type="project" value="UniProtKB-ARBA"/>
</dbReference>
<sequence>MRIVKIYNASLVSIILVEVGNREVRMRYFGWKALCLLAALAVALLLLPLILPPLPPPPPLFLFIPIIILVLLSFLLLLPSNVNIISSPNPAFTSPI</sequence>
<evidence type="ECO:0000313" key="14">
    <source>
        <dbReference type="Proteomes" id="UP001515500"/>
    </source>
</evidence>
<dbReference type="RefSeq" id="XP_039129648.1">
    <property type="nucleotide sequence ID" value="XM_039273714.1"/>
</dbReference>
<comment type="subcellular location">
    <subcellularLocation>
        <location evidence="4">Cytoplasm</location>
    </subcellularLocation>
    <subcellularLocation>
        <location evidence="3">Endoplasmic reticulum</location>
    </subcellularLocation>
    <subcellularLocation>
        <location evidence="2">Membrane</location>
        <topology evidence="2">Multi-pass membrane protein</topology>
    </subcellularLocation>
    <subcellularLocation>
        <location evidence="1">Nucleus</location>
    </subcellularLocation>
</comment>